<dbReference type="AlphaFoldDB" id="A0A7S0ZMD3"/>
<protein>
    <recommendedName>
        <fullName evidence="3">C3H1-type domain-containing protein</fullName>
    </recommendedName>
</protein>
<gene>
    <name evidence="4" type="ORF">NSCI0253_LOCUS521</name>
</gene>
<reference evidence="4" key="1">
    <citation type="submission" date="2021-01" db="EMBL/GenBank/DDBJ databases">
        <authorList>
            <person name="Corre E."/>
            <person name="Pelletier E."/>
            <person name="Niang G."/>
            <person name="Scheremetjew M."/>
            <person name="Finn R."/>
            <person name="Kale V."/>
            <person name="Holt S."/>
            <person name="Cochrane G."/>
            <person name="Meng A."/>
            <person name="Brown T."/>
            <person name="Cohen L."/>
        </authorList>
    </citation>
    <scope>NUCLEOTIDE SEQUENCE</scope>
</reference>
<feature type="domain" description="C3H1-type" evidence="3">
    <location>
        <begin position="52"/>
        <end position="77"/>
    </location>
</feature>
<evidence type="ECO:0000256" key="2">
    <source>
        <dbReference type="SAM" id="MobiDB-lite"/>
    </source>
</evidence>
<keyword evidence="1" id="KW-0862">Zinc</keyword>
<evidence type="ECO:0000256" key="1">
    <source>
        <dbReference type="PROSITE-ProRule" id="PRU00723"/>
    </source>
</evidence>
<keyword evidence="1" id="KW-0863">Zinc-finger</keyword>
<dbReference type="EMBL" id="HBFQ01000792">
    <property type="protein sequence ID" value="CAD8826175.1"/>
    <property type="molecule type" value="Transcribed_RNA"/>
</dbReference>
<accession>A0A7S0ZMD3</accession>
<feature type="compositionally biased region" description="Polar residues" evidence="2">
    <location>
        <begin position="1"/>
        <end position="11"/>
    </location>
</feature>
<feature type="zinc finger region" description="C3H1-type" evidence="1">
    <location>
        <begin position="52"/>
        <end position="77"/>
    </location>
</feature>
<name>A0A7S0ZMD3_NOCSC</name>
<keyword evidence="1" id="KW-0479">Metal-binding</keyword>
<organism evidence="4">
    <name type="scientific">Noctiluca scintillans</name>
    <name type="common">Sea sparkle</name>
    <name type="synonym">Red tide dinoflagellate</name>
    <dbReference type="NCBI Taxonomy" id="2966"/>
    <lineage>
        <taxon>Eukaryota</taxon>
        <taxon>Sar</taxon>
        <taxon>Alveolata</taxon>
        <taxon>Dinophyceae</taxon>
        <taxon>Noctilucales</taxon>
        <taxon>Noctilucaceae</taxon>
        <taxon>Noctiluca</taxon>
    </lineage>
</organism>
<dbReference type="GO" id="GO:0008270">
    <property type="term" value="F:zinc ion binding"/>
    <property type="evidence" value="ECO:0007669"/>
    <property type="project" value="UniProtKB-KW"/>
</dbReference>
<dbReference type="InterPro" id="IPR000571">
    <property type="entry name" value="Znf_CCCH"/>
</dbReference>
<evidence type="ECO:0000259" key="3">
    <source>
        <dbReference type="PROSITE" id="PS50103"/>
    </source>
</evidence>
<dbReference type="PROSITE" id="PS50103">
    <property type="entry name" value="ZF_C3H1"/>
    <property type="match status" value="1"/>
</dbReference>
<feature type="compositionally biased region" description="Polar residues" evidence="2">
    <location>
        <begin position="21"/>
        <end position="30"/>
    </location>
</feature>
<proteinExistence type="predicted"/>
<evidence type="ECO:0000313" key="4">
    <source>
        <dbReference type="EMBL" id="CAD8826175.1"/>
    </source>
</evidence>
<sequence>MHTNSAVSSSGEMPVDEFSGRSASGVSSLQPADDPVSESEFKRLHELGRCNPCIFFSSPIACPRGNDCRYCHLHQESSSSQRANRQLRTLQRKEPQRVVALAPGARKSTSPVRVCL</sequence>
<feature type="region of interest" description="Disordered" evidence="2">
    <location>
        <begin position="1"/>
        <end position="38"/>
    </location>
</feature>